<feature type="domain" description="THAP-type" evidence="7">
    <location>
        <begin position="1"/>
        <end position="88"/>
    </location>
</feature>
<dbReference type="OrthoDB" id="7467139at2759"/>
<accession>A0A653CBX0</accession>
<name>A0A653CBX0_CALMS</name>
<dbReference type="GO" id="GO:0003677">
    <property type="term" value="F:DNA binding"/>
    <property type="evidence" value="ECO:0007669"/>
    <property type="project" value="UniProtKB-UniRule"/>
</dbReference>
<keyword evidence="4" id="KW-0862">Zinc</keyword>
<evidence type="ECO:0000256" key="2">
    <source>
        <dbReference type="ARBA" id="ARBA00022723"/>
    </source>
</evidence>
<evidence type="ECO:0000256" key="5">
    <source>
        <dbReference type="ARBA" id="ARBA00023125"/>
    </source>
</evidence>
<dbReference type="InterPro" id="IPR027806">
    <property type="entry name" value="HARBI1_dom"/>
</dbReference>
<keyword evidence="5 6" id="KW-0238">DNA-binding</keyword>
<dbReference type="Pfam" id="PF13613">
    <property type="entry name" value="HTH_Tnp_4"/>
    <property type="match status" value="1"/>
</dbReference>
<dbReference type="AlphaFoldDB" id="A0A653CBX0"/>
<dbReference type="GO" id="GO:0008270">
    <property type="term" value="F:zinc ion binding"/>
    <property type="evidence" value="ECO:0007669"/>
    <property type="project" value="UniProtKB-KW"/>
</dbReference>
<dbReference type="InterPro" id="IPR006612">
    <property type="entry name" value="THAP_Znf"/>
</dbReference>
<dbReference type="PANTHER" id="PTHR23080">
    <property type="entry name" value="THAP DOMAIN PROTEIN"/>
    <property type="match status" value="1"/>
</dbReference>
<keyword evidence="2" id="KW-0479">Metal-binding</keyword>
<dbReference type="SMART" id="SM00980">
    <property type="entry name" value="THAP"/>
    <property type="match status" value="1"/>
</dbReference>
<dbReference type="Pfam" id="PF05485">
    <property type="entry name" value="THAP"/>
    <property type="match status" value="1"/>
</dbReference>
<dbReference type="EMBL" id="CAACVG010007439">
    <property type="protein sequence ID" value="VEN45441.1"/>
    <property type="molecule type" value="Genomic_DNA"/>
</dbReference>
<evidence type="ECO:0000259" key="7">
    <source>
        <dbReference type="PROSITE" id="PS50950"/>
    </source>
</evidence>
<protein>
    <recommendedName>
        <fullName evidence="7">THAP-type domain-containing protein</fullName>
    </recommendedName>
</protein>
<dbReference type="PROSITE" id="PS50950">
    <property type="entry name" value="ZF_THAP"/>
    <property type="match status" value="1"/>
</dbReference>
<reference evidence="8 9" key="1">
    <citation type="submission" date="2019-01" db="EMBL/GenBank/DDBJ databases">
        <authorList>
            <person name="Sayadi A."/>
        </authorList>
    </citation>
    <scope>NUCLEOTIDE SEQUENCE [LARGE SCALE GENOMIC DNA]</scope>
</reference>
<dbReference type="InterPro" id="IPR027805">
    <property type="entry name" value="Transposase_HTH_dom"/>
</dbReference>
<keyword evidence="3 6" id="KW-0863">Zinc-finger</keyword>
<keyword evidence="9" id="KW-1185">Reference proteome</keyword>
<evidence type="ECO:0000256" key="3">
    <source>
        <dbReference type="ARBA" id="ARBA00022771"/>
    </source>
</evidence>
<evidence type="ECO:0000313" key="9">
    <source>
        <dbReference type="Proteomes" id="UP000410492"/>
    </source>
</evidence>
<evidence type="ECO:0000256" key="4">
    <source>
        <dbReference type="ARBA" id="ARBA00022833"/>
    </source>
</evidence>
<organism evidence="8 9">
    <name type="scientific">Callosobruchus maculatus</name>
    <name type="common">Southern cowpea weevil</name>
    <name type="synonym">Pulse bruchid</name>
    <dbReference type="NCBI Taxonomy" id="64391"/>
    <lineage>
        <taxon>Eukaryota</taxon>
        <taxon>Metazoa</taxon>
        <taxon>Ecdysozoa</taxon>
        <taxon>Arthropoda</taxon>
        <taxon>Hexapoda</taxon>
        <taxon>Insecta</taxon>
        <taxon>Pterygota</taxon>
        <taxon>Neoptera</taxon>
        <taxon>Endopterygota</taxon>
        <taxon>Coleoptera</taxon>
        <taxon>Polyphaga</taxon>
        <taxon>Cucujiformia</taxon>
        <taxon>Chrysomeloidea</taxon>
        <taxon>Chrysomelidae</taxon>
        <taxon>Bruchinae</taxon>
        <taxon>Bruchini</taxon>
        <taxon>Callosobruchus</taxon>
    </lineage>
</organism>
<dbReference type="SUPFAM" id="SSF57716">
    <property type="entry name" value="Glucocorticoid receptor-like (DNA-binding domain)"/>
    <property type="match status" value="1"/>
</dbReference>
<evidence type="ECO:0000256" key="1">
    <source>
        <dbReference type="ARBA" id="ARBA00001968"/>
    </source>
</evidence>
<gene>
    <name evidence="8" type="ORF">CALMAC_LOCUS7890</name>
</gene>
<evidence type="ECO:0000256" key="6">
    <source>
        <dbReference type="PROSITE-ProRule" id="PRU00309"/>
    </source>
</evidence>
<evidence type="ECO:0000313" key="8">
    <source>
        <dbReference type="EMBL" id="VEN45441.1"/>
    </source>
</evidence>
<dbReference type="Proteomes" id="UP000410492">
    <property type="component" value="Unassembled WGS sequence"/>
</dbReference>
<proteinExistence type="predicted"/>
<sequence>MSSVKKCYIPNCHNTTENKVLIAVPKNFTARRIWWELVHNGKPLEPYAGLFCCEDHFDVPADFENWHYVKMMGGTPLRLKKGVIPHKYLDEPKGKPNESALTDLDKKRRLENIERFKASSSKRVRLLEQDIPSIHLQDTASESGRFIAIQVHLKDGNVYTRTKFIEIVPPSPIKPSKRVMLDMTKSLSVASTQWVTDQASEYIYTTETSTTTDSEVQVTRDGSNKGKRKDSTFYYIEKNPRLYLGLPSDVHSIIFKICSHQQLYHDEILITLKKIRLNDPYSRLGIDFGVSTTHIQRTFMKAVPSLATFMQNFIFWPNPKIIEKLLPIPFRARYEKVQSIINCFEVEIEKPRNPILQAATWSDYKKCNTVKFLISCTPNGLINFISEGFSGRISDKDIVRQSGYIDLLKSGTHILADRGFKHIHSDIVRKDCVLIRPPSASIGKKSSKEEVQLSKQISCLRIHVERVIRCVREYQMLKPHACLNNNYMNVISLVAVIACGLVNLQVPLLV</sequence>
<comment type="cofactor">
    <cofactor evidence="1">
        <name>a divalent metal cation</name>
        <dbReference type="ChEBI" id="CHEBI:60240"/>
    </cofactor>
</comment>
<dbReference type="Pfam" id="PF13359">
    <property type="entry name" value="DDE_Tnp_4"/>
    <property type="match status" value="1"/>
</dbReference>